<dbReference type="AlphaFoldDB" id="I7LWB3"/>
<name>I7LWB3_TETTS</name>
<gene>
    <name evidence="1" type="ORF">TTHERM_00149180</name>
</gene>
<dbReference type="InParanoid" id="I7LWB3"/>
<proteinExistence type="predicted"/>
<evidence type="ECO:0000313" key="1">
    <source>
        <dbReference type="EMBL" id="EAS01308.1"/>
    </source>
</evidence>
<organism evidence="1 2">
    <name type="scientific">Tetrahymena thermophila (strain SB210)</name>
    <dbReference type="NCBI Taxonomy" id="312017"/>
    <lineage>
        <taxon>Eukaryota</taxon>
        <taxon>Sar</taxon>
        <taxon>Alveolata</taxon>
        <taxon>Ciliophora</taxon>
        <taxon>Intramacronucleata</taxon>
        <taxon>Oligohymenophorea</taxon>
        <taxon>Hymenostomatida</taxon>
        <taxon>Tetrahymenina</taxon>
        <taxon>Tetrahymenidae</taxon>
        <taxon>Tetrahymena</taxon>
    </lineage>
</organism>
<reference evidence="2" key="1">
    <citation type="journal article" date="2006" name="PLoS Biol.">
        <title>Macronuclear genome sequence of the ciliate Tetrahymena thermophila, a model eukaryote.</title>
        <authorList>
            <person name="Eisen J.A."/>
            <person name="Coyne R.S."/>
            <person name="Wu M."/>
            <person name="Wu D."/>
            <person name="Thiagarajan M."/>
            <person name="Wortman J.R."/>
            <person name="Badger J.H."/>
            <person name="Ren Q."/>
            <person name="Amedeo P."/>
            <person name="Jones K.M."/>
            <person name="Tallon L.J."/>
            <person name="Delcher A.L."/>
            <person name="Salzberg S.L."/>
            <person name="Silva J.C."/>
            <person name="Haas B.J."/>
            <person name="Majoros W.H."/>
            <person name="Farzad M."/>
            <person name="Carlton J.M."/>
            <person name="Smith R.K. Jr."/>
            <person name="Garg J."/>
            <person name="Pearlman R.E."/>
            <person name="Karrer K.M."/>
            <person name="Sun L."/>
            <person name="Manning G."/>
            <person name="Elde N.C."/>
            <person name="Turkewitz A.P."/>
            <person name="Asai D.J."/>
            <person name="Wilkes D.E."/>
            <person name="Wang Y."/>
            <person name="Cai H."/>
            <person name="Collins K."/>
            <person name="Stewart B.A."/>
            <person name="Lee S.R."/>
            <person name="Wilamowska K."/>
            <person name="Weinberg Z."/>
            <person name="Ruzzo W.L."/>
            <person name="Wloga D."/>
            <person name="Gaertig J."/>
            <person name="Frankel J."/>
            <person name="Tsao C.-C."/>
            <person name="Gorovsky M.A."/>
            <person name="Keeling P.J."/>
            <person name="Waller R.F."/>
            <person name="Patron N.J."/>
            <person name="Cherry J.M."/>
            <person name="Stover N.A."/>
            <person name="Krieger C.J."/>
            <person name="del Toro C."/>
            <person name="Ryder H.F."/>
            <person name="Williamson S.C."/>
            <person name="Barbeau R.A."/>
            <person name="Hamilton E.P."/>
            <person name="Orias E."/>
        </authorList>
    </citation>
    <scope>NUCLEOTIDE SEQUENCE [LARGE SCALE GENOMIC DNA]</scope>
    <source>
        <strain evidence="2">SB210</strain>
    </source>
</reference>
<dbReference type="RefSeq" id="XP_001021553.1">
    <property type="nucleotide sequence ID" value="XM_001021553.3"/>
</dbReference>
<accession>I7LWB3</accession>
<sequence>MGACGGKPKVQKRNIGQKIHRNSTKGLSFLQQVLTVNGVKSDNYQNVDPRKIIQQIQQTQNDTDEFADKKITLAQINESSILKRRQKKFPIQGEQQFSSPIYLEGNLIDNYTQMIKQNTKNKQVCQPHKLQPLYEVSVNTFQNYSTTNSFQPTFSQAQINIPNQRQSANSLDNIK</sequence>
<evidence type="ECO:0000313" key="2">
    <source>
        <dbReference type="Proteomes" id="UP000009168"/>
    </source>
</evidence>
<protein>
    <submittedName>
        <fullName evidence="1">Uncharacterized protein</fullName>
    </submittedName>
</protein>
<dbReference type="GeneID" id="7825247"/>
<dbReference type="HOGENOM" id="CLU_1535562_0_0_1"/>
<dbReference type="Proteomes" id="UP000009168">
    <property type="component" value="Unassembled WGS sequence"/>
</dbReference>
<keyword evidence="2" id="KW-1185">Reference proteome</keyword>
<dbReference type="EMBL" id="GG662603">
    <property type="protein sequence ID" value="EAS01308.1"/>
    <property type="molecule type" value="Genomic_DNA"/>
</dbReference>
<dbReference type="KEGG" id="tet:TTHERM_00149180"/>